<proteinExistence type="predicted"/>
<gene>
    <name evidence="2" type="ORF">E4U43_000878</name>
</gene>
<dbReference type="AlphaFoldDB" id="A0A9P7SWE0"/>
<dbReference type="InterPro" id="IPR039970">
    <property type="entry name" value="TF_Grauzone"/>
</dbReference>
<dbReference type="PANTHER" id="PTHR23225:SF2">
    <property type="entry name" value="AT09679P-RELATED"/>
    <property type="match status" value="1"/>
</dbReference>
<accession>A0A9P7SWE0</accession>
<feature type="compositionally biased region" description="Basic and acidic residues" evidence="1">
    <location>
        <begin position="471"/>
        <end position="482"/>
    </location>
</feature>
<feature type="region of interest" description="Disordered" evidence="1">
    <location>
        <begin position="454"/>
        <end position="491"/>
    </location>
</feature>
<protein>
    <recommendedName>
        <fullName evidence="4">C2H2-type domain-containing protein</fullName>
    </recommendedName>
</protein>
<dbReference type="Proteomes" id="UP000748025">
    <property type="component" value="Unassembled WGS sequence"/>
</dbReference>
<dbReference type="GO" id="GO:0003700">
    <property type="term" value="F:DNA-binding transcription factor activity"/>
    <property type="evidence" value="ECO:0007669"/>
    <property type="project" value="InterPro"/>
</dbReference>
<dbReference type="PANTHER" id="PTHR23225">
    <property type="entry name" value="ZINC FINGER PROTEIN"/>
    <property type="match status" value="1"/>
</dbReference>
<feature type="compositionally biased region" description="Low complexity" evidence="1">
    <location>
        <begin position="237"/>
        <end position="251"/>
    </location>
</feature>
<keyword evidence="3" id="KW-1185">Reference proteome</keyword>
<evidence type="ECO:0000313" key="2">
    <source>
        <dbReference type="EMBL" id="KAG6003735.1"/>
    </source>
</evidence>
<dbReference type="OrthoDB" id="5388486at2759"/>
<comment type="caution">
    <text evidence="2">The sequence shown here is derived from an EMBL/GenBank/DDBJ whole genome shotgun (WGS) entry which is preliminary data.</text>
</comment>
<dbReference type="EMBL" id="SRPW01001266">
    <property type="protein sequence ID" value="KAG6003735.1"/>
    <property type="molecule type" value="Genomic_DNA"/>
</dbReference>
<dbReference type="Gene3D" id="3.30.160.60">
    <property type="entry name" value="Classic Zinc Finger"/>
    <property type="match status" value="1"/>
</dbReference>
<name>A0A9P7SWE0_9HYPO</name>
<evidence type="ECO:0008006" key="4">
    <source>
        <dbReference type="Google" id="ProtNLM"/>
    </source>
</evidence>
<organism evidence="2 3">
    <name type="scientific">Claviceps pusilla</name>
    <dbReference type="NCBI Taxonomy" id="123648"/>
    <lineage>
        <taxon>Eukaryota</taxon>
        <taxon>Fungi</taxon>
        <taxon>Dikarya</taxon>
        <taxon>Ascomycota</taxon>
        <taxon>Pezizomycotina</taxon>
        <taxon>Sordariomycetes</taxon>
        <taxon>Hypocreomycetidae</taxon>
        <taxon>Hypocreales</taxon>
        <taxon>Clavicipitaceae</taxon>
        <taxon>Claviceps</taxon>
    </lineage>
</organism>
<reference evidence="2" key="1">
    <citation type="journal article" date="2020" name="bioRxiv">
        <title>Whole genome comparisons of ergot fungi reveals the divergence and evolution of species within the genus Claviceps are the result of varying mechanisms driving genome evolution and host range expansion.</title>
        <authorList>
            <person name="Wyka S.A."/>
            <person name="Mondo S.J."/>
            <person name="Liu M."/>
            <person name="Dettman J."/>
            <person name="Nalam V."/>
            <person name="Broders K.D."/>
        </authorList>
    </citation>
    <scope>NUCLEOTIDE SEQUENCE</scope>
    <source>
        <strain evidence="2">CCC 602</strain>
    </source>
</reference>
<evidence type="ECO:0000256" key="1">
    <source>
        <dbReference type="SAM" id="MobiDB-lite"/>
    </source>
</evidence>
<evidence type="ECO:0000313" key="3">
    <source>
        <dbReference type="Proteomes" id="UP000748025"/>
    </source>
</evidence>
<feature type="region of interest" description="Disordered" evidence="1">
    <location>
        <begin position="237"/>
        <end position="258"/>
    </location>
</feature>
<sequence>MDSSSYYDIYLSSQISQPHFVKNLGSDGEFPDATSHSHAFMSFMAHGDSAAKGLTDSVNTYRYLTPDDATAPSPSIASEGLSSYSFDCQQSCRSIASPDQDYGHSSSSDRSSLAHHASSVFYPFMKNSLDNSHMSQLPLIPSGSYEDMEGQGIWNDFARWPHDNVTVTAAEESMMRMPCAELNRDPQVQWPFRTQRTIKEEICVEQGIFQEPVDETISFPSSRRARLFSSSYSATEKSCSQTSSSPPTSIPANTHHGGSCCKSCKKSTSALKLAAKAHDSTSCPALYCLFAFAGCDCRCKGKNEWKRHLKTQHLVSRLYTCPECANKNFNRKDLFTQHYIRMHTTQTEKEAIKTKKTSAEFDKMLQEKQAQADRDETVSAPEAPTCLFQGCDAIFANDGTAWEKCLDHVSKHLEAMVAGKEAYRDYKFTHDQLAHFEALGAIAQGEHGQWVLGAQSNGERARENKKKIGKRAGDADDVECHKSSKRQKGNY</sequence>